<evidence type="ECO:0000256" key="13">
    <source>
        <dbReference type="ARBA" id="ARBA00041418"/>
    </source>
</evidence>
<keyword evidence="8 16" id="KW-0472">Membrane</keyword>
<evidence type="ECO:0000256" key="16">
    <source>
        <dbReference type="SAM" id="Phobius"/>
    </source>
</evidence>
<feature type="transmembrane region" description="Helical" evidence="16">
    <location>
        <begin position="276"/>
        <end position="295"/>
    </location>
</feature>
<keyword evidence="7 16" id="KW-1133">Transmembrane helix</keyword>
<feature type="transmembrane region" description="Helical" evidence="16">
    <location>
        <begin position="167"/>
        <end position="184"/>
    </location>
</feature>
<dbReference type="GO" id="GO:0009252">
    <property type="term" value="P:peptidoglycan biosynthetic process"/>
    <property type="evidence" value="ECO:0007669"/>
    <property type="project" value="UniProtKB-KW"/>
</dbReference>
<dbReference type="GO" id="GO:0008955">
    <property type="term" value="F:peptidoglycan glycosyltransferase activity"/>
    <property type="evidence" value="ECO:0007669"/>
    <property type="project" value="UniProtKB-EC"/>
</dbReference>
<protein>
    <recommendedName>
        <fullName evidence="12">Probable peptidoglycan glycosyltransferase FtsW</fullName>
        <ecNumber evidence="14">2.4.99.28</ecNumber>
    </recommendedName>
    <alternativeName>
        <fullName evidence="13">Cell division protein FtsW</fullName>
    </alternativeName>
    <alternativeName>
        <fullName evidence="10">Cell wall polymerase</fullName>
    </alternativeName>
    <alternativeName>
        <fullName evidence="9">Peptidoglycan polymerase</fullName>
    </alternativeName>
</protein>
<keyword evidence="18" id="KW-1185">Reference proteome</keyword>
<keyword evidence="17" id="KW-0132">Cell division</keyword>
<evidence type="ECO:0000256" key="10">
    <source>
        <dbReference type="ARBA" id="ARBA00033270"/>
    </source>
</evidence>
<proteinExistence type="inferred from homology"/>
<sequence length="386" mass="41735">MEPGPINGILAVVVFLLMMLGTTLVMSARLAMHSPYQLFWRQIVSTLIALFVMLAVSRIDYHLWVRKRALLWGAGLFSLVLLLVPHIGVTLNGARRWVHLGVLTLQPSEIARVILVILMAALLAREKLVQDVGGSAGFRIRPDKAAGFALLMIPYLALILHEPDFGSDLFIVIVMLAMLFLSGVSFRQIGVVLGILGVSAALFLLHHAYAIARFHNFARTHNATQTLGTQLGQSLVAIGSGGLWGQGLGHDWVGGGVLPEPGTDFIFALVGEELGFFWSIAVVGVFLTIFLVGMKTAARAPDFLGRILVQGLTMSIVLEALMNLGVVTGLFPTKGIPLPFMSFGGSSLMSNAWGVGIILSVSRYRKVQPPDSEPHQEEERSLAPSL</sequence>
<keyword evidence="17" id="KW-0131">Cell cycle</keyword>
<organism evidence="17 18">
    <name type="scientific">Leptospirillum ferrodiazotrophum</name>
    <dbReference type="NCBI Taxonomy" id="412449"/>
    <lineage>
        <taxon>Bacteria</taxon>
        <taxon>Pseudomonadati</taxon>
        <taxon>Nitrospirota</taxon>
        <taxon>Nitrospiria</taxon>
        <taxon>Nitrospirales</taxon>
        <taxon>Nitrospiraceae</taxon>
        <taxon>Leptospirillum</taxon>
    </lineage>
</organism>
<evidence type="ECO:0000313" key="17">
    <source>
        <dbReference type="EMBL" id="EES52768.1"/>
    </source>
</evidence>
<dbReference type="GO" id="GO:0005886">
    <property type="term" value="C:plasma membrane"/>
    <property type="evidence" value="ECO:0007669"/>
    <property type="project" value="TreeGrafter"/>
</dbReference>
<evidence type="ECO:0000256" key="12">
    <source>
        <dbReference type="ARBA" id="ARBA00041185"/>
    </source>
</evidence>
<dbReference type="Proteomes" id="UP000009374">
    <property type="component" value="Unassembled WGS sequence"/>
</dbReference>
<feature type="transmembrane region" description="Helical" evidence="16">
    <location>
        <begin position="307"/>
        <end position="331"/>
    </location>
</feature>
<evidence type="ECO:0000313" key="18">
    <source>
        <dbReference type="Proteomes" id="UP000009374"/>
    </source>
</evidence>
<comment type="subcellular location">
    <subcellularLocation>
        <location evidence="1">Membrane</location>
        <topology evidence="1">Multi-pass membrane protein</topology>
    </subcellularLocation>
</comment>
<feature type="transmembrane region" description="Helical" evidence="16">
    <location>
        <begin position="97"/>
        <end position="124"/>
    </location>
</feature>
<keyword evidence="5" id="KW-0133">Cell shape</keyword>
<comment type="similarity">
    <text evidence="11">Belongs to the SEDS family. FtsW subfamily.</text>
</comment>
<dbReference type="AlphaFoldDB" id="C6HX58"/>
<dbReference type="GO" id="GO:0015648">
    <property type="term" value="F:lipid-linked peptidoglycan transporter activity"/>
    <property type="evidence" value="ECO:0007669"/>
    <property type="project" value="TreeGrafter"/>
</dbReference>
<evidence type="ECO:0000256" key="7">
    <source>
        <dbReference type="ARBA" id="ARBA00022989"/>
    </source>
</evidence>
<dbReference type="Pfam" id="PF01098">
    <property type="entry name" value="FTSW_RODA_SPOVE"/>
    <property type="match status" value="1"/>
</dbReference>
<gene>
    <name evidence="17" type="ORF">UBAL3_92050140</name>
</gene>
<reference evidence="17 18" key="1">
    <citation type="journal article" date="2009" name="Appl. Environ. Microbiol.">
        <title>Community genomic and proteomic analyses of chemoautotrophic iron-oxidizing "Leptospirillum rubarum" (Group II) and "Leptospirillum ferrodiazotrophum" (Group III) bacteria in acid mine drainage biofilms.</title>
        <authorList>
            <person name="Goltsman D.S."/>
            <person name="Denef V.J."/>
            <person name="Singer S.W."/>
            <person name="VerBerkmoes N.C."/>
            <person name="Lefsrud M."/>
            <person name="Mueller R.S."/>
            <person name="Dick G.J."/>
            <person name="Sun C.L."/>
            <person name="Wheeler K.E."/>
            <person name="Zemla A."/>
            <person name="Baker B.J."/>
            <person name="Hauser L."/>
            <person name="Land M."/>
            <person name="Shah M.B."/>
            <person name="Thelen M.P."/>
            <person name="Hettich R.L."/>
            <person name="Banfield J.F."/>
        </authorList>
    </citation>
    <scope>NUCLEOTIDE SEQUENCE [LARGE SCALE GENOMIC DNA]</scope>
</reference>
<evidence type="ECO:0000256" key="4">
    <source>
        <dbReference type="ARBA" id="ARBA00022692"/>
    </source>
</evidence>
<dbReference type="GO" id="GO:0008360">
    <property type="term" value="P:regulation of cell shape"/>
    <property type="evidence" value="ECO:0007669"/>
    <property type="project" value="UniProtKB-KW"/>
</dbReference>
<dbReference type="InterPro" id="IPR001182">
    <property type="entry name" value="FtsW/RodA"/>
</dbReference>
<evidence type="ECO:0000256" key="8">
    <source>
        <dbReference type="ARBA" id="ARBA00023136"/>
    </source>
</evidence>
<feature type="transmembrane region" description="Helical" evidence="16">
    <location>
        <begin position="191"/>
        <end position="212"/>
    </location>
</feature>
<evidence type="ECO:0000256" key="6">
    <source>
        <dbReference type="ARBA" id="ARBA00022984"/>
    </source>
</evidence>
<evidence type="ECO:0000256" key="3">
    <source>
        <dbReference type="ARBA" id="ARBA00022679"/>
    </source>
</evidence>
<evidence type="ECO:0000256" key="9">
    <source>
        <dbReference type="ARBA" id="ARBA00032370"/>
    </source>
</evidence>
<dbReference type="EMBL" id="GG693873">
    <property type="protein sequence ID" value="EES52768.1"/>
    <property type="molecule type" value="Genomic_DNA"/>
</dbReference>
<dbReference type="GO" id="GO:0032153">
    <property type="term" value="C:cell division site"/>
    <property type="evidence" value="ECO:0007669"/>
    <property type="project" value="TreeGrafter"/>
</dbReference>
<evidence type="ECO:0000256" key="14">
    <source>
        <dbReference type="ARBA" id="ARBA00044770"/>
    </source>
</evidence>
<feature type="transmembrane region" description="Helical" evidence="16">
    <location>
        <begin position="38"/>
        <end position="57"/>
    </location>
</feature>
<feature type="transmembrane region" description="Helical" evidence="16">
    <location>
        <begin position="145"/>
        <end position="161"/>
    </location>
</feature>
<accession>C6HX58</accession>
<feature type="transmembrane region" description="Helical" evidence="16">
    <location>
        <begin position="69"/>
        <end position="91"/>
    </location>
</feature>
<keyword evidence="3" id="KW-0808">Transferase</keyword>
<evidence type="ECO:0000256" key="2">
    <source>
        <dbReference type="ARBA" id="ARBA00022676"/>
    </source>
</evidence>
<keyword evidence="2" id="KW-0328">Glycosyltransferase</keyword>
<evidence type="ECO:0000256" key="11">
    <source>
        <dbReference type="ARBA" id="ARBA00038053"/>
    </source>
</evidence>
<evidence type="ECO:0000256" key="15">
    <source>
        <dbReference type="ARBA" id="ARBA00049902"/>
    </source>
</evidence>
<keyword evidence="6" id="KW-0573">Peptidoglycan synthesis</keyword>
<keyword evidence="4 16" id="KW-0812">Transmembrane</keyword>
<name>C6HX58_9BACT</name>
<dbReference type="GO" id="GO:0051301">
    <property type="term" value="P:cell division"/>
    <property type="evidence" value="ECO:0007669"/>
    <property type="project" value="UniProtKB-KW"/>
</dbReference>
<feature type="transmembrane region" description="Helical" evidence="16">
    <location>
        <begin position="9"/>
        <end position="32"/>
    </location>
</feature>
<evidence type="ECO:0000256" key="5">
    <source>
        <dbReference type="ARBA" id="ARBA00022960"/>
    </source>
</evidence>
<dbReference type="PANTHER" id="PTHR30474:SF2">
    <property type="entry name" value="PEPTIDOGLYCAN GLYCOSYLTRANSFERASE FTSW-RELATED"/>
    <property type="match status" value="1"/>
</dbReference>
<feature type="transmembrane region" description="Helical" evidence="16">
    <location>
        <begin position="343"/>
        <end position="361"/>
    </location>
</feature>
<dbReference type="PANTHER" id="PTHR30474">
    <property type="entry name" value="CELL CYCLE PROTEIN"/>
    <property type="match status" value="1"/>
</dbReference>
<dbReference type="EC" id="2.4.99.28" evidence="14"/>
<evidence type="ECO:0000256" key="1">
    <source>
        <dbReference type="ARBA" id="ARBA00004141"/>
    </source>
</evidence>
<comment type="catalytic activity">
    <reaction evidence="15">
        <text>[GlcNAc-(1-&gt;4)-Mur2Ac(oyl-L-Ala-gamma-D-Glu-L-Lys-D-Ala-D-Ala)](n)-di-trans,octa-cis-undecaprenyl diphosphate + beta-D-GlcNAc-(1-&gt;4)-Mur2Ac(oyl-L-Ala-gamma-D-Glu-L-Lys-D-Ala-D-Ala)-di-trans,octa-cis-undecaprenyl diphosphate = [GlcNAc-(1-&gt;4)-Mur2Ac(oyl-L-Ala-gamma-D-Glu-L-Lys-D-Ala-D-Ala)](n+1)-di-trans,octa-cis-undecaprenyl diphosphate + di-trans,octa-cis-undecaprenyl diphosphate + H(+)</text>
        <dbReference type="Rhea" id="RHEA:23708"/>
        <dbReference type="Rhea" id="RHEA-COMP:9602"/>
        <dbReference type="Rhea" id="RHEA-COMP:9603"/>
        <dbReference type="ChEBI" id="CHEBI:15378"/>
        <dbReference type="ChEBI" id="CHEBI:58405"/>
        <dbReference type="ChEBI" id="CHEBI:60033"/>
        <dbReference type="ChEBI" id="CHEBI:78435"/>
        <dbReference type="EC" id="2.4.99.28"/>
    </reaction>
</comment>